<evidence type="ECO:0000256" key="4">
    <source>
        <dbReference type="SAM" id="MobiDB-lite"/>
    </source>
</evidence>
<dbReference type="GO" id="GO:0042273">
    <property type="term" value="P:ribosomal large subunit biogenesis"/>
    <property type="evidence" value="ECO:0007669"/>
    <property type="project" value="TreeGrafter"/>
</dbReference>
<dbReference type="GO" id="GO:0003677">
    <property type="term" value="F:DNA binding"/>
    <property type="evidence" value="ECO:0007669"/>
    <property type="project" value="TreeGrafter"/>
</dbReference>
<gene>
    <name evidence="7" type="ORF">C2E20_7857</name>
</gene>
<name>A0A2P6V3J4_9CHLO</name>
<feature type="region of interest" description="Disordered" evidence="4">
    <location>
        <begin position="308"/>
        <end position="366"/>
    </location>
</feature>
<organism evidence="7 8">
    <name type="scientific">Micractinium conductrix</name>
    <dbReference type="NCBI Taxonomy" id="554055"/>
    <lineage>
        <taxon>Eukaryota</taxon>
        <taxon>Viridiplantae</taxon>
        <taxon>Chlorophyta</taxon>
        <taxon>core chlorophytes</taxon>
        <taxon>Trebouxiophyceae</taxon>
        <taxon>Chlorellales</taxon>
        <taxon>Chlorellaceae</taxon>
        <taxon>Chlorella clade</taxon>
        <taxon>Micractinium</taxon>
    </lineage>
</organism>
<keyword evidence="3" id="KW-0539">Nucleus</keyword>
<comment type="similarity">
    <text evidence="2">Belongs to the SURF6 family.</text>
</comment>
<dbReference type="PANTHER" id="PTHR14369">
    <property type="entry name" value="SURFEIT LOCUS PROTEIN 6"/>
    <property type="match status" value="1"/>
</dbReference>
<dbReference type="InterPro" id="IPR029190">
    <property type="entry name" value="Rrp14/SURF6_C"/>
</dbReference>
<protein>
    <submittedName>
        <fullName evidence="7">Surfeit locus 6-like protein</fullName>
    </submittedName>
</protein>
<evidence type="ECO:0000256" key="2">
    <source>
        <dbReference type="ARBA" id="ARBA00005904"/>
    </source>
</evidence>
<feature type="compositionally biased region" description="Low complexity" evidence="4">
    <location>
        <begin position="195"/>
        <end position="214"/>
    </location>
</feature>
<keyword evidence="8" id="KW-1185">Reference proteome</keyword>
<feature type="domain" description="Ribosomal RNA-processing protein 14/surfeit locus protein 6 C-terminal" evidence="5">
    <location>
        <begin position="146"/>
        <end position="357"/>
    </location>
</feature>
<evidence type="ECO:0000313" key="8">
    <source>
        <dbReference type="Proteomes" id="UP000239649"/>
    </source>
</evidence>
<feature type="region of interest" description="Disordered" evidence="4">
    <location>
        <begin position="73"/>
        <end position="281"/>
    </location>
</feature>
<comment type="subcellular location">
    <subcellularLocation>
        <location evidence="1">Nucleus</location>
    </subcellularLocation>
</comment>
<dbReference type="STRING" id="554055.A0A2P6V3J4"/>
<dbReference type="EMBL" id="LHPF02000035">
    <property type="protein sequence ID" value="PSC68647.1"/>
    <property type="molecule type" value="Genomic_DNA"/>
</dbReference>
<dbReference type="GO" id="GO:0005730">
    <property type="term" value="C:nucleolus"/>
    <property type="evidence" value="ECO:0007669"/>
    <property type="project" value="TreeGrafter"/>
</dbReference>
<dbReference type="GO" id="GO:0042274">
    <property type="term" value="P:ribosomal small subunit biogenesis"/>
    <property type="evidence" value="ECO:0007669"/>
    <property type="project" value="TreeGrafter"/>
</dbReference>
<dbReference type="Proteomes" id="UP000239649">
    <property type="component" value="Unassembled WGS sequence"/>
</dbReference>
<dbReference type="Pfam" id="PF15459">
    <property type="entry name" value="RRP14"/>
    <property type="match status" value="1"/>
</dbReference>
<evidence type="ECO:0000256" key="3">
    <source>
        <dbReference type="ARBA" id="ARBA00023242"/>
    </source>
</evidence>
<proteinExistence type="inferred from homology"/>
<feature type="domain" description="Ribosomal RNA-processing protein 14 N-terminal" evidence="6">
    <location>
        <begin position="3"/>
        <end position="63"/>
    </location>
</feature>
<dbReference type="Pfam" id="PF04935">
    <property type="entry name" value="SURF6"/>
    <property type="match status" value="1"/>
</dbReference>
<dbReference type="OrthoDB" id="444809at2759"/>
<feature type="compositionally biased region" description="Basic and acidic residues" evidence="4">
    <location>
        <begin position="134"/>
        <end position="179"/>
    </location>
</feature>
<sequence>MDLTAHSRFFDALVDLVPARHYLEGAEDKVVNLKYMKKSARDEARAAFKQQHKAVKRAQLDPDTAKTTLELQKEAAAKQAAQQAANGAAESDDDSEGGGSDSGSDGEGGERQQQQQPGRDGLQVGQLAIASKPASREELRERLQKKLEEMRKQRKAEEAASKAADAKAWREKSLQEGRNKVAGAAGGGQKRKGGEQQAQQQQQGQKQQQQQQQQQKKRQRQSDGGEGDALAFNKLDFGSDPRQQRKKAKKQSKQQLLETAQEKQTAAADLGATEEGKAQLQKEAWGAALQRAKGDKVFDDPRLLKKSMKKEAKMKAKKAAVWQDRLKHQAQEQKAKQQKRKDNIDTRVKAKQDRRKQKRENKLLRAGFEGRKAGFIATPGKAAAAGGST</sequence>
<evidence type="ECO:0000259" key="6">
    <source>
        <dbReference type="Pfam" id="PF15459"/>
    </source>
</evidence>
<dbReference type="GO" id="GO:0003723">
    <property type="term" value="F:RNA binding"/>
    <property type="evidence" value="ECO:0007669"/>
    <property type="project" value="TreeGrafter"/>
</dbReference>
<feature type="compositionally biased region" description="Low complexity" evidence="4">
    <location>
        <begin position="77"/>
        <end position="89"/>
    </location>
</feature>
<dbReference type="PANTHER" id="PTHR14369:SF0">
    <property type="entry name" value="SURFEIT LOCUS PROTEIN 6"/>
    <property type="match status" value="1"/>
</dbReference>
<dbReference type="InterPro" id="IPR007019">
    <property type="entry name" value="SURF6"/>
</dbReference>
<reference evidence="7 8" key="1">
    <citation type="journal article" date="2018" name="Plant J.">
        <title>Genome sequences of Chlorella sorokiniana UTEX 1602 and Micractinium conductrix SAG 241.80: implications to maltose excretion by a green alga.</title>
        <authorList>
            <person name="Arriola M.B."/>
            <person name="Velmurugan N."/>
            <person name="Zhang Y."/>
            <person name="Plunkett M.H."/>
            <person name="Hondzo H."/>
            <person name="Barney B.M."/>
        </authorList>
    </citation>
    <scope>NUCLEOTIDE SEQUENCE [LARGE SCALE GENOMIC DNA]</scope>
    <source>
        <strain evidence="7 8">SAG 241.80</strain>
    </source>
</reference>
<dbReference type="InterPro" id="IPR029188">
    <property type="entry name" value="Rrp14_N"/>
</dbReference>
<evidence type="ECO:0000259" key="5">
    <source>
        <dbReference type="Pfam" id="PF04935"/>
    </source>
</evidence>
<feature type="compositionally biased region" description="Low complexity" evidence="4">
    <location>
        <begin position="111"/>
        <end position="121"/>
    </location>
</feature>
<feature type="compositionally biased region" description="Basic and acidic residues" evidence="4">
    <location>
        <begin position="324"/>
        <end position="351"/>
    </location>
</feature>
<evidence type="ECO:0000313" key="7">
    <source>
        <dbReference type="EMBL" id="PSC68647.1"/>
    </source>
</evidence>
<comment type="caution">
    <text evidence="7">The sequence shown here is derived from an EMBL/GenBank/DDBJ whole genome shotgun (WGS) entry which is preliminary data.</text>
</comment>
<evidence type="ECO:0000256" key="1">
    <source>
        <dbReference type="ARBA" id="ARBA00004123"/>
    </source>
</evidence>
<accession>A0A2P6V3J4</accession>
<dbReference type="AlphaFoldDB" id="A0A2P6V3J4"/>